<dbReference type="EMBL" id="BSPG01000030">
    <property type="protein sequence ID" value="GLS45946.1"/>
    <property type="molecule type" value="Genomic_DNA"/>
</dbReference>
<dbReference type="InterPro" id="IPR001789">
    <property type="entry name" value="Sig_transdc_resp-reg_receiver"/>
</dbReference>
<accession>A0ABQ6D7E2</accession>
<dbReference type="InterPro" id="IPR011006">
    <property type="entry name" value="CheY-like_superfamily"/>
</dbReference>
<dbReference type="PROSITE" id="PS50110">
    <property type="entry name" value="RESPONSE_REGULATORY"/>
    <property type="match status" value="1"/>
</dbReference>
<evidence type="ECO:0000313" key="4">
    <source>
        <dbReference type="EMBL" id="GLS45946.1"/>
    </source>
</evidence>
<dbReference type="SUPFAM" id="SSF52172">
    <property type="entry name" value="CheY-like"/>
    <property type="match status" value="1"/>
</dbReference>
<sequence length="134" mass="15135">MHRRAGLMQKEYVSRHRIVLLVEDEALLRVITTEMLEDTGATVIGVETADAAWQILQTRSDVDIVFTDVNMPGSMNGVVLAHRVRERWPHIALVITSGRHLLSEAEIPARGHFLPKPYRYQQIVGAMELAAPRQ</sequence>
<evidence type="ECO:0000256" key="1">
    <source>
        <dbReference type="ARBA" id="ARBA00022553"/>
    </source>
</evidence>
<dbReference type="InterPro" id="IPR050595">
    <property type="entry name" value="Bact_response_regulator"/>
</dbReference>
<evidence type="ECO:0000259" key="3">
    <source>
        <dbReference type="PROSITE" id="PS50110"/>
    </source>
</evidence>
<dbReference type="Gene3D" id="3.40.50.2300">
    <property type="match status" value="1"/>
</dbReference>
<dbReference type="SMART" id="SM00448">
    <property type="entry name" value="REC"/>
    <property type="match status" value="1"/>
</dbReference>
<keyword evidence="5" id="KW-1185">Reference proteome</keyword>
<protein>
    <submittedName>
        <fullName evidence="4">Response regulator</fullName>
    </submittedName>
</protein>
<reference evidence="5" key="1">
    <citation type="journal article" date="2019" name="Int. J. Syst. Evol. Microbiol.">
        <title>The Global Catalogue of Microorganisms (GCM) 10K type strain sequencing project: providing services to taxonomists for standard genome sequencing and annotation.</title>
        <authorList>
            <consortium name="The Broad Institute Genomics Platform"/>
            <consortium name="The Broad Institute Genome Sequencing Center for Infectious Disease"/>
            <person name="Wu L."/>
            <person name="Ma J."/>
        </authorList>
    </citation>
    <scope>NUCLEOTIDE SEQUENCE [LARGE SCALE GENOMIC DNA]</scope>
    <source>
        <strain evidence="5">NBRC 107710</strain>
    </source>
</reference>
<comment type="caution">
    <text evidence="4">The sequence shown here is derived from an EMBL/GenBank/DDBJ whole genome shotgun (WGS) entry which is preliminary data.</text>
</comment>
<proteinExistence type="predicted"/>
<dbReference type="PANTHER" id="PTHR44591:SF21">
    <property type="entry name" value="TWO-COMPONENT RESPONSE REGULATOR"/>
    <property type="match status" value="1"/>
</dbReference>
<dbReference type="PANTHER" id="PTHR44591">
    <property type="entry name" value="STRESS RESPONSE REGULATOR PROTEIN 1"/>
    <property type="match status" value="1"/>
</dbReference>
<evidence type="ECO:0000313" key="5">
    <source>
        <dbReference type="Proteomes" id="UP001156881"/>
    </source>
</evidence>
<gene>
    <name evidence="4" type="ORF">GCM10007884_39370</name>
</gene>
<feature type="domain" description="Response regulatory" evidence="3">
    <location>
        <begin position="18"/>
        <end position="131"/>
    </location>
</feature>
<evidence type="ECO:0000256" key="2">
    <source>
        <dbReference type="PROSITE-ProRule" id="PRU00169"/>
    </source>
</evidence>
<organism evidence="4 5">
    <name type="scientific">Methylobacterium brachythecii</name>
    <dbReference type="NCBI Taxonomy" id="1176177"/>
    <lineage>
        <taxon>Bacteria</taxon>
        <taxon>Pseudomonadati</taxon>
        <taxon>Pseudomonadota</taxon>
        <taxon>Alphaproteobacteria</taxon>
        <taxon>Hyphomicrobiales</taxon>
        <taxon>Methylobacteriaceae</taxon>
        <taxon>Methylobacterium</taxon>
    </lineage>
</organism>
<feature type="modified residue" description="4-aspartylphosphate" evidence="2">
    <location>
        <position position="68"/>
    </location>
</feature>
<keyword evidence="1 2" id="KW-0597">Phosphoprotein</keyword>
<name>A0ABQ6D7E2_9HYPH</name>
<dbReference type="RefSeq" id="WP_306484384.1">
    <property type="nucleotide sequence ID" value="NZ_BSPG01000030.1"/>
</dbReference>
<dbReference type="Pfam" id="PF00072">
    <property type="entry name" value="Response_reg"/>
    <property type="match status" value="1"/>
</dbReference>
<dbReference type="Proteomes" id="UP001156881">
    <property type="component" value="Unassembled WGS sequence"/>
</dbReference>